<evidence type="ECO:0000256" key="7">
    <source>
        <dbReference type="ARBA" id="ARBA00023010"/>
    </source>
</evidence>
<dbReference type="GO" id="GO:0009306">
    <property type="term" value="P:protein secretion"/>
    <property type="evidence" value="ECO:0007669"/>
    <property type="project" value="UniProtKB-UniRule"/>
</dbReference>
<dbReference type="RefSeq" id="WP_119016054.1">
    <property type="nucleotide sequence ID" value="NZ_QXEV01000007.1"/>
</dbReference>
<dbReference type="FunCoup" id="A0A397S1A4">
    <property type="interactions" value="72"/>
</dbReference>
<evidence type="ECO:0000256" key="1">
    <source>
        <dbReference type="ARBA" id="ARBA00004141"/>
    </source>
</evidence>
<dbReference type="OrthoDB" id="384834at2"/>
<feature type="transmembrane region" description="Helical" evidence="9">
    <location>
        <begin position="53"/>
        <end position="75"/>
    </location>
</feature>
<evidence type="ECO:0000256" key="2">
    <source>
        <dbReference type="ARBA" id="ARBA00008445"/>
    </source>
</evidence>
<gene>
    <name evidence="10" type="ORF">EI71_00900</name>
</gene>
<evidence type="ECO:0000256" key="8">
    <source>
        <dbReference type="ARBA" id="ARBA00023136"/>
    </source>
</evidence>
<keyword evidence="3 9" id="KW-0813">Transport</keyword>
<comment type="caution">
    <text evidence="10">The sequence shown here is derived from an EMBL/GenBank/DDBJ whole genome shotgun (WGS) entry which is preliminary data.</text>
</comment>
<keyword evidence="5 9" id="KW-0653">Protein transport</keyword>
<dbReference type="PRINTS" id="PR01651">
    <property type="entry name" value="SECGEXPORT"/>
</dbReference>
<comment type="subcellular location">
    <subcellularLocation>
        <location evidence="9">Cell membrane</location>
        <topology evidence="9">Multi-pass membrane protein</topology>
    </subcellularLocation>
    <subcellularLocation>
        <location evidence="1">Membrane</location>
        <topology evidence="1">Multi-pass membrane protein</topology>
    </subcellularLocation>
</comment>
<keyword evidence="11" id="KW-1185">Reference proteome</keyword>
<reference evidence="10 11" key="1">
    <citation type="submission" date="2018-08" db="EMBL/GenBank/DDBJ databases">
        <title>Genomic Encyclopedia of Archaeal and Bacterial Type Strains, Phase II (KMG-II): from individual species to whole genera.</title>
        <authorList>
            <person name="Goeker M."/>
        </authorList>
    </citation>
    <scope>NUCLEOTIDE SEQUENCE [LARGE SCALE GENOMIC DNA]</scope>
    <source>
        <strain evidence="10 11">ATCC 27112</strain>
    </source>
</reference>
<evidence type="ECO:0000256" key="9">
    <source>
        <dbReference type="RuleBase" id="RU365087"/>
    </source>
</evidence>
<evidence type="ECO:0000313" key="10">
    <source>
        <dbReference type="EMBL" id="RIA77747.1"/>
    </source>
</evidence>
<evidence type="ECO:0000313" key="11">
    <source>
        <dbReference type="Proteomes" id="UP000266506"/>
    </source>
</evidence>
<protein>
    <recommendedName>
        <fullName evidence="9">Protein-export membrane protein SecG</fullName>
    </recommendedName>
</protein>
<sequence length="78" mass="8700">MQDFIIDIFVAIVAILLIIIVMLQGSKDDINDAFNGSKSDLFKNQKTRGVELFMQRTTAGLAVVYIALVLVSVFLHTR</sequence>
<dbReference type="EMBL" id="QXEV01000007">
    <property type="protein sequence ID" value="RIA77747.1"/>
    <property type="molecule type" value="Genomic_DNA"/>
</dbReference>
<keyword evidence="4 9" id="KW-0812">Transmembrane</keyword>
<organism evidence="10 11">
    <name type="scientific">Anaeroplasma bactoclasticum</name>
    <dbReference type="NCBI Taxonomy" id="2088"/>
    <lineage>
        <taxon>Bacteria</taxon>
        <taxon>Bacillati</taxon>
        <taxon>Mycoplasmatota</taxon>
        <taxon>Mollicutes</taxon>
        <taxon>Anaeroplasmatales</taxon>
        <taxon>Anaeroplasmataceae</taxon>
        <taxon>Anaeroplasma</taxon>
    </lineage>
</organism>
<dbReference type="AlphaFoldDB" id="A0A397S1A4"/>
<keyword evidence="6 9" id="KW-1133">Transmembrane helix</keyword>
<dbReference type="Pfam" id="PF03840">
    <property type="entry name" value="SecG"/>
    <property type="match status" value="1"/>
</dbReference>
<dbReference type="NCBIfam" id="TIGR00810">
    <property type="entry name" value="secG"/>
    <property type="match status" value="1"/>
</dbReference>
<feature type="transmembrane region" description="Helical" evidence="9">
    <location>
        <begin position="6"/>
        <end position="23"/>
    </location>
</feature>
<dbReference type="InterPro" id="IPR004692">
    <property type="entry name" value="SecG"/>
</dbReference>
<keyword evidence="7 9" id="KW-0811">Translocation</keyword>
<evidence type="ECO:0000256" key="3">
    <source>
        <dbReference type="ARBA" id="ARBA00022448"/>
    </source>
</evidence>
<accession>A0A397S1A4</accession>
<dbReference type="InParanoid" id="A0A397S1A4"/>
<keyword evidence="8 9" id="KW-0472">Membrane</keyword>
<comment type="function">
    <text evidence="9">Involved in protein export. Participates in an early event of protein translocation.</text>
</comment>
<comment type="similarity">
    <text evidence="2 9">Belongs to the SecG family.</text>
</comment>
<evidence type="ECO:0000256" key="5">
    <source>
        <dbReference type="ARBA" id="ARBA00022927"/>
    </source>
</evidence>
<proteinExistence type="inferred from homology"/>
<evidence type="ECO:0000256" key="6">
    <source>
        <dbReference type="ARBA" id="ARBA00022989"/>
    </source>
</evidence>
<keyword evidence="9" id="KW-1003">Cell membrane</keyword>
<dbReference type="Proteomes" id="UP000266506">
    <property type="component" value="Unassembled WGS sequence"/>
</dbReference>
<dbReference type="GO" id="GO:0015450">
    <property type="term" value="F:protein-transporting ATPase activity"/>
    <property type="evidence" value="ECO:0007669"/>
    <property type="project" value="UniProtKB-UniRule"/>
</dbReference>
<name>A0A397S1A4_9MOLU</name>
<evidence type="ECO:0000256" key="4">
    <source>
        <dbReference type="ARBA" id="ARBA00022692"/>
    </source>
</evidence>
<dbReference type="GO" id="GO:0005886">
    <property type="term" value="C:plasma membrane"/>
    <property type="evidence" value="ECO:0007669"/>
    <property type="project" value="UniProtKB-SubCell"/>
</dbReference>